<dbReference type="InterPro" id="IPR011856">
    <property type="entry name" value="tRNA_endonuc-like_dom_sf"/>
</dbReference>
<dbReference type="Proteomes" id="UP001500936">
    <property type="component" value="Unassembled WGS sequence"/>
</dbReference>
<dbReference type="RefSeq" id="WP_345268493.1">
    <property type="nucleotide sequence ID" value="NZ_BAABHB010000005.1"/>
</dbReference>
<keyword evidence="3" id="KW-1185">Reference proteome</keyword>
<dbReference type="PANTHER" id="PTHR30015">
    <property type="entry name" value="MRR RESTRICTION SYSTEM PROTEIN"/>
    <property type="match status" value="1"/>
</dbReference>
<dbReference type="Gene3D" id="3.40.1350.10">
    <property type="match status" value="1"/>
</dbReference>
<dbReference type="SUPFAM" id="SSF52980">
    <property type="entry name" value="Restriction endonuclease-like"/>
    <property type="match status" value="1"/>
</dbReference>
<evidence type="ECO:0000313" key="2">
    <source>
        <dbReference type="EMBL" id="GAA4408272.1"/>
    </source>
</evidence>
<proteinExistence type="predicted"/>
<evidence type="ECO:0000259" key="1">
    <source>
        <dbReference type="Pfam" id="PF04471"/>
    </source>
</evidence>
<feature type="domain" description="Restriction endonuclease type IV Mrr" evidence="1">
    <location>
        <begin position="182"/>
        <end position="298"/>
    </location>
</feature>
<dbReference type="InterPro" id="IPR011335">
    <property type="entry name" value="Restrct_endonuc-II-like"/>
</dbReference>
<gene>
    <name evidence="2" type="ORF">GCM10023187_29900</name>
</gene>
<protein>
    <recommendedName>
        <fullName evidence="1">Restriction endonuclease type IV Mrr domain-containing protein</fullName>
    </recommendedName>
</protein>
<dbReference type="EMBL" id="BAABHB010000005">
    <property type="protein sequence ID" value="GAA4408272.1"/>
    <property type="molecule type" value="Genomic_DNA"/>
</dbReference>
<organism evidence="2 3">
    <name type="scientific">Nibrella viscosa</name>
    <dbReference type="NCBI Taxonomy" id="1084524"/>
    <lineage>
        <taxon>Bacteria</taxon>
        <taxon>Pseudomonadati</taxon>
        <taxon>Bacteroidota</taxon>
        <taxon>Cytophagia</taxon>
        <taxon>Cytophagales</taxon>
        <taxon>Spirosomataceae</taxon>
        <taxon>Nibrella</taxon>
    </lineage>
</organism>
<dbReference type="InterPro" id="IPR052906">
    <property type="entry name" value="Type_IV_Methyl-Rstrct_Enzyme"/>
</dbReference>
<dbReference type="Pfam" id="PF04471">
    <property type="entry name" value="Mrr_cat"/>
    <property type="match status" value="1"/>
</dbReference>
<sequence length="322" mass="35517">MPKIYCLRANSGQYTNHFINGGYAAIGWLTTDLSAITSREELYPLYRKENPEDISNLVVGQQVGQIARFLFDIQPGDYIITPAANSELLHYGTIEPKPYYLGDASDGCPFVQRKKVQWAPQPIRRSTLSVPLQSTLKSSLAVFEVSQATEFFEAINKPQLAPPAAVAQTQSHDEAILKRLVELDFTEFELLVTELLTAIGFEAQHTGKPHDGGVDIRGELNIANLAKITLVVQVKRHQNLEDRIKANVLKALRASIPTGAQGAFVTTCNFHPAALEAATEPGFPRIGTVNGRQLVDLLIEHWASLPQELKDKLQLKPSLVLA</sequence>
<evidence type="ECO:0000313" key="3">
    <source>
        <dbReference type="Proteomes" id="UP001500936"/>
    </source>
</evidence>
<name>A0ABP8KJV7_9BACT</name>
<dbReference type="PANTHER" id="PTHR30015:SF7">
    <property type="entry name" value="TYPE IV METHYL-DIRECTED RESTRICTION ENZYME ECOKMRR"/>
    <property type="match status" value="1"/>
</dbReference>
<accession>A0ABP8KJV7</accession>
<comment type="caution">
    <text evidence="2">The sequence shown here is derived from an EMBL/GenBank/DDBJ whole genome shotgun (WGS) entry which is preliminary data.</text>
</comment>
<reference evidence="3" key="1">
    <citation type="journal article" date="2019" name="Int. J. Syst. Evol. Microbiol.">
        <title>The Global Catalogue of Microorganisms (GCM) 10K type strain sequencing project: providing services to taxonomists for standard genome sequencing and annotation.</title>
        <authorList>
            <consortium name="The Broad Institute Genomics Platform"/>
            <consortium name="The Broad Institute Genome Sequencing Center for Infectious Disease"/>
            <person name="Wu L."/>
            <person name="Ma J."/>
        </authorList>
    </citation>
    <scope>NUCLEOTIDE SEQUENCE [LARGE SCALE GENOMIC DNA]</scope>
    <source>
        <strain evidence="3">JCM 17925</strain>
    </source>
</reference>
<dbReference type="InterPro" id="IPR007560">
    <property type="entry name" value="Restrct_endonuc_IV_Mrr"/>
</dbReference>